<name>A0ABQ9F0B9_TEGGR</name>
<gene>
    <name evidence="7" type="ORF">KUTeg_014201</name>
</gene>
<comment type="similarity">
    <text evidence="2">Belongs to the COA8 family.</text>
</comment>
<comment type="subcellular location">
    <subcellularLocation>
        <location evidence="1">Mitochondrion inner membrane</location>
        <topology evidence="1">Peripheral membrane protein</topology>
        <orientation evidence="1">Matrix side</orientation>
    </subcellularLocation>
</comment>
<proteinExistence type="inferred from homology"/>
<dbReference type="Pfam" id="PF10231">
    <property type="entry name" value="COA8"/>
    <property type="match status" value="1"/>
</dbReference>
<dbReference type="InterPro" id="IPR018796">
    <property type="entry name" value="COA8"/>
</dbReference>
<keyword evidence="6" id="KW-0472">Membrane</keyword>
<dbReference type="EMBL" id="JARBDR010000657">
    <property type="protein sequence ID" value="KAJ8309327.1"/>
    <property type="molecule type" value="Genomic_DNA"/>
</dbReference>
<comment type="caution">
    <text evidence="7">The sequence shown here is derived from an EMBL/GenBank/DDBJ whole genome shotgun (WGS) entry which is preliminary data.</text>
</comment>
<keyword evidence="3" id="KW-0999">Mitochondrion inner membrane</keyword>
<evidence type="ECO:0000256" key="4">
    <source>
        <dbReference type="ARBA" id="ARBA00022946"/>
    </source>
</evidence>
<protein>
    <submittedName>
        <fullName evidence="7">Uncharacterized protein</fullName>
    </submittedName>
</protein>
<evidence type="ECO:0000256" key="5">
    <source>
        <dbReference type="ARBA" id="ARBA00023128"/>
    </source>
</evidence>
<keyword evidence="8" id="KW-1185">Reference proteome</keyword>
<organism evidence="7 8">
    <name type="scientific">Tegillarca granosa</name>
    <name type="common">Malaysian cockle</name>
    <name type="synonym">Anadara granosa</name>
    <dbReference type="NCBI Taxonomy" id="220873"/>
    <lineage>
        <taxon>Eukaryota</taxon>
        <taxon>Metazoa</taxon>
        <taxon>Spiralia</taxon>
        <taxon>Lophotrochozoa</taxon>
        <taxon>Mollusca</taxon>
        <taxon>Bivalvia</taxon>
        <taxon>Autobranchia</taxon>
        <taxon>Pteriomorphia</taxon>
        <taxon>Arcoida</taxon>
        <taxon>Arcoidea</taxon>
        <taxon>Arcidae</taxon>
        <taxon>Tegillarca</taxon>
    </lineage>
</organism>
<dbReference type="Proteomes" id="UP001217089">
    <property type="component" value="Unassembled WGS sequence"/>
</dbReference>
<keyword evidence="4" id="KW-0809">Transit peptide</keyword>
<reference evidence="7 8" key="1">
    <citation type="submission" date="2022-12" db="EMBL/GenBank/DDBJ databases">
        <title>Chromosome-level genome of Tegillarca granosa.</title>
        <authorList>
            <person name="Kim J."/>
        </authorList>
    </citation>
    <scope>NUCLEOTIDE SEQUENCE [LARGE SCALE GENOMIC DNA]</scope>
    <source>
        <strain evidence="7">Teg-2019</strain>
        <tissue evidence="7">Adductor muscle</tissue>
    </source>
</reference>
<keyword evidence="5" id="KW-0496">Mitochondrion</keyword>
<dbReference type="PANTHER" id="PTHR31107">
    <property type="entry name" value="APOPTOGENIC PROTEIN 1, MITOCHONDRIAL"/>
    <property type="match status" value="1"/>
</dbReference>
<evidence type="ECO:0000313" key="7">
    <source>
        <dbReference type="EMBL" id="KAJ8309327.1"/>
    </source>
</evidence>
<evidence type="ECO:0000256" key="3">
    <source>
        <dbReference type="ARBA" id="ARBA00022792"/>
    </source>
</evidence>
<evidence type="ECO:0000313" key="8">
    <source>
        <dbReference type="Proteomes" id="UP001217089"/>
    </source>
</evidence>
<accession>A0ABQ9F0B9</accession>
<dbReference type="PANTHER" id="PTHR31107:SF2">
    <property type="entry name" value="CYTOCHROME C OXIDASE ASSEMBLY FACTOR 8"/>
    <property type="match status" value="1"/>
</dbReference>
<evidence type="ECO:0000256" key="2">
    <source>
        <dbReference type="ARBA" id="ARBA00005453"/>
    </source>
</evidence>
<evidence type="ECO:0000256" key="1">
    <source>
        <dbReference type="ARBA" id="ARBA00004443"/>
    </source>
</evidence>
<evidence type="ECO:0000256" key="6">
    <source>
        <dbReference type="ARBA" id="ARBA00023136"/>
    </source>
</evidence>
<sequence length="167" mass="20759">MWSLIDLDHIYYFFNQKKENTRIHVHNAPPTNIDRDWVGPPDHNSNIRPIKFAIDKNETDNEKYYRLKHQEVLQWNQDHWAEHNRKFFKSKEEFVKNKLKEKKEKDGLKADSKLSPEEMSEFYKEFLDKHYSMHIQYNKEWYKRNLSLLWPAFLAFKDRWKRRRSKN</sequence>